<protein>
    <submittedName>
        <fullName evidence="5">EAL domain-containing protein</fullName>
    </submittedName>
</protein>
<dbReference type="SMART" id="SM00052">
    <property type="entry name" value="EAL"/>
    <property type="match status" value="1"/>
</dbReference>
<dbReference type="FunFam" id="3.20.20.450:FF:000001">
    <property type="entry name" value="Cyclic di-GMP phosphodiesterase yahA"/>
    <property type="match status" value="1"/>
</dbReference>
<dbReference type="Proteomes" id="UP000634011">
    <property type="component" value="Unassembled WGS sequence"/>
</dbReference>
<dbReference type="InterPro" id="IPR001633">
    <property type="entry name" value="EAL_dom"/>
</dbReference>
<dbReference type="InterPro" id="IPR000700">
    <property type="entry name" value="PAS-assoc_C"/>
</dbReference>
<evidence type="ECO:0000313" key="6">
    <source>
        <dbReference type="Proteomes" id="UP000634011"/>
    </source>
</evidence>
<dbReference type="InterPro" id="IPR001610">
    <property type="entry name" value="PAC"/>
</dbReference>
<dbReference type="SUPFAM" id="SSF55073">
    <property type="entry name" value="Nucleotide cyclase"/>
    <property type="match status" value="1"/>
</dbReference>
<dbReference type="AlphaFoldDB" id="A0A923HJK3"/>
<dbReference type="PROSITE" id="PS50887">
    <property type="entry name" value="GGDEF"/>
    <property type="match status" value="1"/>
</dbReference>
<dbReference type="Gene3D" id="3.30.70.270">
    <property type="match status" value="1"/>
</dbReference>
<dbReference type="CDD" id="cd01948">
    <property type="entry name" value="EAL"/>
    <property type="match status" value="1"/>
</dbReference>
<evidence type="ECO:0000259" key="4">
    <source>
        <dbReference type="PROSITE" id="PS50887"/>
    </source>
</evidence>
<dbReference type="PANTHER" id="PTHR44757">
    <property type="entry name" value="DIGUANYLATE CYCLASE DGCP"/>
    <property type="match status" value="1"/>
</dbReference>
<dbReference type="InterPro" id="IPR000160">
    <property type="entry name" value="GGDEF_dom"/>
</dbReference>
<dbReference type="InterPro" id="IPR035965">
    <property type="entry name" value="PAS-like_dom_sf"/>
</dbReference>
<comment type="caution">
    <text evidence="5">The sequence shown here is derived from an EMBL/GenBank/DDBJ whole genome shotgun (WGS) entry which is preliminary data.</text>
</comment>
<dbReference type="InterPro" id="IPR052155">
    <property type="entry name" value="Biofilm_reg_signaling"/>
</dbReference>
<dbReference type="SUPFAM" id="SSF141868">
    <property type="entry name" value="EAL domain-like"/>
    <property type="match status" value="1"/>
</dbReference>
<evidence type="ECO:0000259" key="2">
    <source>
        <dbReference type="PROSITE" id="PS50113"/>
    </source>
</evidence>
<dbReference type="Gene3D" id="3.20.20.450">
    <property type="entry name" value="EAL domain"/>
    <property type="match status" value="1"/>
</dbReference>
<dbReference type="SMART" id="SM00267">
    <property type="entry name" value="GGDEF"/>
    <property type="match status" value="1"/>
</dbReference>
<dbReference type="NCBIfam" id="TIGR00229">
    <property type="entry name" value="sensory_box"/>
    <property type="match status" value="1"/>
</dbReference>
<dbReference type="InterPro" id="IPR000014">
    <property type="entry name" value="PAS"/>
</dbReference>
<dbReference type="SMART" id="SM00091">
    <property type="entry name" value="PAS"/>
    <property type="match status" value="1"/>
</dbReference>
<evidence type="ECO:0000313" key="5">
    <source>
        <dbReference type="EMBL" id="MBC3860871.1"/>
    </source>
</evidence>
<dbReference type="EMBL" id="JACOFV010000001">
    <property type="protein sequence ID" value="MBC3860871.1"/>
    <property type="molecule type" value="Genomic_DNA"/>
</dbReference>
<dbReference type="GO" id="GO:0006355">
    <property type="term" value="P:regulation of DNA-templated transcription"/>
    <property type="evidence" value="ECO:0007669"/>
    <property type="project" value="InterPro"/>
</dbReference>
<proteinExistence type="predicted"/>
<feature type="domain" description="EAL" evidence="3">
    <location>
        <begin position="418"/>
        <end position="671"/>
    </location>
</feature>
<dbReference type="NCBIfam" id="TIGR00254">
    <property type="entry name" value="GGDEF"/>
    <property type="match status" value="1"/>
</dbReference>
<feature type="domain" description="GGDEF" evidence="4">
    <location>
        <begin position="273"/>
        <end position="406"/>
    </location>
</feature>
<dbReference type="InterPro" id="IPR035919">
    <property type="entry name" value="EAL_sf"/>
</dbReference>
<sequence length="673" mass="75312">MPIVSDLRDVDLGVSLSEAIFGLQEEALDQQINYLIRNAFDDAHLSFERNCSQQEVCQNNLCCQVSADTFYLLTGKEGRYTESDLQKLNYIAGMTARLFALRTKLEQQHALSVREHMLQTQILDQIHESVIIMDLAGFILSWNRGAEKMFGYAAHEVLGKNILFLYDDEEIDQSQDMDILNAFLTNGAQEMEVRRRKKSGEVFWASLTLSIITGVDGQPAGIVGYLSDITHRKEAEKKINQLAYFDGLTNLPNRSLFKQLADQTLQIAQRKQVNAALLFIDLNRFKPINDMLGHRVGDALLNVVAQRLVLALRDQDIIARLGSDEFAIALPEITTHSDASAVAQKIIESLQEAFYVGGHELRISASIGVSIFPNDGRDAEALLQCADIAMYQAKKIGDSQIGGFAFYDQDINVHIAEKLFFESAIRKALLAEEFFLQYQPKIDIRTKRLVSVEALLRWNHPERGLIPPAGFIGVAEESGLIQQVDSWVLDAACKQAKQWQWQGVPMFKVAINLSAKDFTEALPAKIDAALKKHQISAQWLELEITESMLMQNVENVISIMKQVVGLGVSLALDDFGTGYSSLSYLKRFPISSLKIDRSFVQGIPDDSNDCAIARAIIMMAHQLKLKVVAEGVETQEQLDFLQNAGCNEIQGYLFSRPVEATEIPNLLNKPFFA</sequence>
<dbReference type="Pfam" id="PF00563">
    <property type="entry name" value="EAL"/>
    <property type="match status" value="1"/>
</dbReference>
<dbReference type="InterPro" id="IPR043128">
    <property type="entry name" value="Rev_trsase/Diguanyl_cyclase"/>
</dbReference>
<name>A0A923HJK3_9BURK</name>
<feature type="domain" description="PAS" evidence="1">
    <location>
        <begin position="115"/>
        <end position="187"/>
    </location>
</feature>
<accession>A0A923HJK3</accession>
<dbReference type="PANTHER" id="PTHR44757:SF2">
    <property type="entry name" value="BIOFILM ARCHITECTURE MAINTENANCE PROTEIN MBAA"/>
    <property type="match status" value="1"/>
</dbReference>
<dbReference type="CDD" id="cd01949">
    <property type="entry name" value="GGDEF"/>
    <property type="match status" value="1"/>
</dbReference>
<dbReference type="Gene3D" id="3.30.450.20">
    <property type="entry name" value="PAS domain"/>
    <property type="match status" value="1"/>
</dbReference>
<organism evidence="5 6">
    <name type="scientific">Undibacterium jejuense</name>
    <dbReference type="NCBI Taxonomy" id="1344949"/>
    <lineage>
        <taxon>Bacteria</taxon>
        <taxon>Pseudomonadati</taxon>
        <taxon>Pseudomonadota</taxon>
        <taxon>Betaproteobacteria</taxon>
        <taxon>Burkholderiales</taxon>
        <taxon>Oxalobacteraceae</taxon>
        <taxon>Undibacterium</taxon>
    </lineage>
</organism>
<dbReference type="PROSITE" id="PS50883">
    <property type="entry name" value="EAL"/>
    <property type="match status" value="1"/>
</dbReference>
<dbReference type="CDD" id="cd00130">
    <property type="entry name" value="PAS"/>
    <property type="match status" value="1"/>
</dbReference>
<evidence type="ECO:0000259" key="3">
    <source>
        <dbReference type="PROSITE" id="PS50883"/>
    </source>
</evidence>
<gene>
    <name evidence="5" type="ORF">H8K32_02065</name>
</gene>
<dbReference type="PROSITE" id="PS50112">
    <property type="entry name" value="PAS"/>
    <property type="match status" value="1"/>
</dbReference>
<keyword evidence="6" id="KW-1185">Reference proteome</keyword>
<dbReference type="SMART" id="SM00086">
    <property type="entry name" value="PAC"/>
    <property type="match status" value="1"/>
</dbReference>
<feature type="domain" description="PAC" evidence="2">
    <location>
        <begin position="189"/>
        <end position="241"/>
    </location>
</feature>
<dbReference type="PROSITE" id="PS50113">
    <property type="entry name" value="PAC"/>
    <property type="match status" value="1"/>
</dbReference>
<evidence type="ECO:0000259" key="1">
    <source>
        <dbReference type="PROSITE" id="PS50112"/>
    </source>
</evidence>
<reference evidence="5" key="1">
    <citation type="submission" date="2020-08" db="EMBL/GenBank/DDBJ databases">
        <title>Novel species isolated from subtropical streams in China.</title>
        <authorList>
            <person name="Lu H."/>
        </authorList>
    </citation>
    <scope>NUCLEOTIDE SEQUENCE</scope>
    <source>
        <strain evidence="5">KACC 12607</strain>
    </source>
</reference>
<dbReference type="Pfam" id="PF00990">
    <property type="entry name" value="GGDEF"/>
    <property type="match status" value="1"/>
</dbReference>
<dbReference type="Pfam" id="PF00989">
    <property type="entry name" value="PAS"/>
    <property type="match status" value="1"/>
</dbReference>
<dbReference type="InterPro" id="IPR013767">
    <property type="entry name" value="PAS_fold"/>
</dbReference>
<dbReference type="SUPFAM" id="SSF55785">
    <property type="entry name" value="PYP-like sensor domain (PAS domain)"/>
    <property type="match status" value="1"/>
</dbReference>
<dbReference type="InterPro" id="IPR029787">
    <property type="entry name" value="Nucleotide_cyclase"/>
</dbReference>